<evidence type="ECO:0000313" key="6">
    <source>
        <dbReference type="EMBL" id="KRS15977.1"/>
    </source>
</evidence>
<dbReference type="EMBL" id="LAXI01000017">
    <property type="protein sequence ID" value="KRS15977.1"/>
    <property type="molecule type" value="Genomic_DNA"/>
</dbReference>
<evidence type="ECO:0000256" key="4">
    <source>
        <dbReference type="PROSITE-ProRule" id="PRU00335"/>
    </source>
</evidence>
<dbReference type="PANTHER" id="PTHR30055:SF234">
    <property type="entry name" value="HTH-TYPE TRANSCRIPTIONAL REGULATOR BETI"/>
    <property type="match status" value="1"/>
</dbReference>
<dbReference type="GO" id="GO:0003700">
    <property type="term" value="F:DNA-binding transcription factor activity"/>
    <property type="evidence" value="ECO:0007669"/>
    <property type="project" value="TreeGrafter"/>
</dbReference>
<dbReference type="PROSITE" id="PS50977">
    <property type="entry name" value="HTH_TETR_2"/>
    <property type="match status" value="1"/>
</dbReference>
<evidence type="ECO:0000313" key="8">
    <source>
        <dbReference type="Proteomes" id="UP000051401"/>
    </source>
</evidence>
<dbReference type="KEGG" id="rid:RIdsm_03803"/>
<dbReference type="SUPFAM" id="SSF48498">
    <property type="entry name" value="Tetracyclin repressor-like, C-terminal domain"/>
    <property type="match status" value="1"/>
</dbReference>
<evidence type="ECO:0000259" key="5">
    <source>
        <dbReference type="PROSITE" id="PS50977"/>
    </source>
</evidence>
<gene>
    <name evidence="7" type="ORF">RIdsm_03803</name>
    <name evidence="6" type="ORF">XM52_20660</name>
</gene>
<evidence type="ECO:0000313" key="7">
    <source>
        <dbReference type="EMBL" id="QEW27978.1"/>
    </source>
</evidence>
<dbReference type="InterPro" id="IPR050109">
    <property type="entry name" value="HTH-type_TetR-like_transc_reg"/>
</dbReference>
<evidence type="ECO:0000313" key="9">
    <source>
        <dbReference type="Proteomes" id="UP000325785"/>
    </source>
</evidence>
<dbReference type="PANTHER" id="PTHR30055">
    <property type="entry name" value="HTH-TYPE TRANSCRIPTIONAL REGULATOR RUTR"/>
    <property type="match status" value="1"/>
</dbReference>
<organism evidence="6 8">
    <name type="scientific">Roseovarius indicus</name>
    <dbReference type="NCBI Taxonomy" id="540747"/>
    <lineage>
        <taxon>Bacteria</taxon>
        <taxon>Pseudomonadati</taxon>
        <taxon>Pseudomonadota</taxon>
        <taxon>Alphaproteobacteria</taxon>
        <taxon>Rhodobacterales</taxon>
        <taxon>Roseobacteraceae</taxon>
        <taxon>Roseovarius</taxon>
    </lineage>
</organism>
<sequence>MSSEKNPTRTRILKAAWELLESNPGVAARMSDIAKKAGVSRQALYLHFPNRTELFVATTKYMDEVYCVQDSLADSRAATTGEARLEAYITAWSAYVPKIFGIAKTLIVMAETDEDAARAWAERMQDMREGCEAAVAALARDGALSSDHSETEATDLLWTLMSLQTWESLVVKCGWDQARYKATVLSLARKALVER</sequence>
<protein>
    <submittedName>
        <fullName evidence="7">Division inhibitor protein</fullName>
    </submittedName>
    <submittedName>
        <fullName evidence="6">TetR family transcriptional regulator</fullName>
    </submittedName>
</protein>
<dbReference type="Gene3D" id="1.10.357.10">
    <property type="entry name" value="Tetracycline Repressor, domain 2"/>
    <property type="match status" value="1"/>
</dbReference>
<proteinExistence type="predicted"/>
<feature type="domain" description="HTH tetR-type" evidence="5">
    <location>
        <begin position="6"/>
        <end position="66"/>
    </location>
</feature>
<dbReference type="InterPro" id="IPR036271">
    <property type="entry name" value="Tet_transcr_reg_TetR-rel_C_sf"/>
</dbReference>
<dbReference type="GO" id="GO:0000976">
    <property type="term" value="F:transcription cis-regulatory region binding"/>
    <property type="evidence" value="ECO:0007669"/>
    <property type="project" value="TreeGrafter"/>
</dbReference>
<dbReference type="PATRIC" id="fig|540747.5.peg.1896"/>
<dbReference type="OrthoDB" id="9805134at2"/>
<keyword evidence="8" id="KW-1185">Reference proteome</keyword>
<keyword evidence="1" id="KW-0805">Transcription regulation</keyword>
<dbReference type="STRING" id="540747.SAMN04488031_11352"/>
<dbReference type="Proteomes" id="UP000051401">
    <property type="component" value="Unassembled WGS sequence"/>
</dbReference>
<dbReference type="AlphaFoldDB" id="A0A0T5P3Z7"/>
<dbReference type="Proteomes" id="UP000325785">
    <property type="component" value="Chromosome"/>
</dbReference>
<keyword evidence="2 4" id="KW-0238">DNA-binding</keyword>
<reference evidence="6 8" key="1">
    <citation type="submission" date="2015-04" db="EMBL/GenBank/DDBJ databases">
        <title>The draft genome sequence of Roseovarius indicus B108T.</title>
        <authorList>
            <person name="Li G."/>
            <person name="Lai Q."/>
            <person name="Shao Z."/>
            <person name="Yan P."/>
        </authorList>
    </citation>
    <scope>NUCLEOTIDE SEQUENCE [LARGE SCALE GENOMIC DNA]</scope>
    <source>
        <strain evidence="6 8">B108</strain>
    </source>
</reference>
<dbReference type="RefSeq" id="WP_057819101.1">
    <property type="nucleotide sequence ID" value="NZ_CP031598.1"/>
</dbReference>
<dbReference type="EMBL" id="CP031598">
    <property type="protein sequence ID" value="QEW27978.1"/>
    <property type="molecule type" value="Genomic_DNA"/>
</dbReference>
<evidence type="ECO:0000256" key="3">
    <source>
        <dbReference type="ARBA" id="ARBA00023163"/>
    </source>
</evidence>
<dbReference type="Pfam" id="PF00440">
    <property type="entry name" value="TetR_N"/>
    <property type="match status" value="1"/>
</dbReference>
<dbReference type="Gene3D" id="1.10.10.60">
    <property type="entry name" value="Homeodomain-like"/>
    <property type="match status" value="1"/>
</dbReference>
<keyword evidence="3" id="KW-0804">Transcription</keyword>
<dbReference type="InterPro" id="IPR009057">
    <property type="entry name" value="Homeodomain-like_sf"/>
</dbReference>
<dbReference type="PRINTS" id="PR00455">
    <property type="entry name" value="HTHTETR"/>
</dbReference>
<accession>A0A0T5P3Z7</accession>
<name>A0A0T5P3Z7_9RHOB</name>
<evidence type="ECO:0000256" key="2">
    <source>
        <dbReference type="ARBA" id="ARBA00023125"/>
    </source>
</evidence>
<reference evidence="7 9" key="2">
    <citation type="submission" date="2018-08" db="EMBL/GenBank/DDBJ databases">
        <title>Genetic Globetrotter - A new plasmid hitch-hiking vast phylogenetic and geographic distances.</title>
        <authorList>
            <person name="Vollmers J."/>
            <person name="Petersen J."/>
        </authorList>
    </citation>
    <scope>NUCLEOTIDE SEQUENCE [LARGE SCALE GENOMIC DNA]</scope>
    <source>
        <strain evidence="7 9">DSM 26383</strain>
    </source>
</reference>
<dbReference type="InterPro" id="IPR001647">
    <property type="entry name" value="HTH_TetR"/>
</dbReference>
<evidence type="ECO:0000256" key="1">
    <source>
        <dbReference type="ARBA" id="ARBA00023015"/>
    </source>
</evidence>
<feature type="DNA-binding region" description="H-T-H motif" evidence="4">
    <location>
        <begin position="29"/>
        <end position="48"/>
    </location>
</feature>
<dbReference type="SUPFAM" id="SSF46689">
    <property type="entry name" value="Homeodomain-like"/>
    <property type="match status" value="1"/>
</dbReference>